<dbReference type="InterPro" id="IPR016192">
    <property type="entry name" value="APOBEC/CMP_deaminase_Zn-bd"/>
</dbReference>
<comment type="cofactor">
    <cofactor evidence="1 14 15">
        <name>Zn(2+)</name>
        <dbReference type="ChEBI" id="CHEBI:29105"/>
    </cofactor>
</comment>
<feature type="active site" description="Proton donor" evidence="12">
    <location>
        <position position="58"/>
    </location>
</feature>
<dbReference type="GO" id="GO:0072527">
    <property type="term" value="P:pyrimidine-containing compound metabolic process"/>
    <property type="evidence" value="ECO:0007669"/>
    <property type="project" value="UniProtKB-ARBA"/>
</dbReference>
<dbReference type="Proteomes" id="UP000036771">
    <property type="component" value="Unassembled WGS sequence"/>
</dbReference>
<dbReference type="PROSITE" id="PS00903">
    <property type="entry name" value="CYT_DCMP_DEAMINASES_1"/>
    <property type="match status" value="1"/>
</dbReference>
<comment type="caution">
    <text evidence="17">The sequence shown here is derived from an EMBL/GenBank/DDBJ whole genome shotgun (WGS) entry which is preliminary data.</text>
</comment>
<keyword evidence="8 14" id="KW-0862">Zinc</keyword>
<evidence type="ECO:0000256" key="11">
    <source>
        <dbReference type="ARBA" id="ARBA00049558"/>
    </source>
</evidence>
<evidence type="ECO:0000256" key="10">
    <source>
        <dbReference type="ARBA" id="ARBA00049252"/>
    </source>
</evidence>
<evidence type="ECO:0000256" key="9">
    <source>
        <dbReference type="ARBA" id="ARBA00032005"/>
    </source>
</evidence>
<dbReference type="InterPro" id="IPR016193">
    <property type="entry name" value="Cytidine_deaminase-like"/>
</dbReference>
<comment type="function">
    <text evidence="2 15">This enzyme scavenges exogenous and endogenous cytidine and 2'-deoxycytidine for UMP synthesis.</text>
</comment>
<dbReference type="GO" id="GO:0004126">
    <property type="term" value="F:cytidine deaminase activity"/>
    <property type="evidence" value="ECO:0007669"/>
    <property type="project" value="UniProtKB-UniRule"/>
</dbReference>
<comment type="catalytic activity">
    <reaction evidence="11 15">
        <text>cytidine + H2O + H(+) = uridine + NH4(+)</text>
        <dbReference type="Rhea" id="RHEA:16069"/>
        <dbReference type="ChEBI" id="CHEBI:15377"/>
        <dbReference type="ChEBI" id="CHEBI:15378"/>
        <dbReference type="ChEBI" id="CHEBI:16704"/>
        <dbReference type="ChEBI" id="CHEBI:17562"/>
        <dbReference type="ChEBI" id="CHEBI:28938"/>
        <dbReference type="EC" id="3.5.4.5"/>
    </reaction>
</comment>
<dbReference type="InterPro" id="IPR002125">
    <property type="entry name" value="CMP_dCMP_dom"/>
</dbReference>
<evidence type="ECO:0000256" key="6">
    <source>
        <dbReference type="ARBA" id="ARBA00022723"/>
    </source>
</evidence>
<name>A0A0K8MEN4_9PROT</name>
<dbReference type="NCBIfam" id="TIGR01354">
    <property type="entry name" value="cyt_deam_tetra"/>
    <property type="match status" value="1"/>
</dbReference>
<evidence type="ECO:0000256" key="5">
    <source>
        <dbReference type="ARBA" id="ARBA00018266"/>
    </source>
</evidence>
<accession>A0A0K8MEN4</accession>
<feature type="binding site" evidence="14">
    <location>
        <position position="56"/>
    </location>
    <ligand>
        <name>Zn(2+)</name>
        <dbReference type="ChEBI" id="CHEBI:29105"/>
        <note>catalytic</note>
    </ligand>
</feature>
<evidence type="ECO:0000256" key="13">
    <source>
        <dbReference type="PIRSR" id="PIRSR606262-2"/>
    </source>
</evidence>
<sequence length="133" mass="14401">MTPDIKKNLIAKAEAACQKSYAPYSKFHVGAAVLTEAGNIYEGCNVENVSYGLTVCAERNAVFQAVAAEGKNMQIKAVAVFTSDNENECTPCGACRQVIAEFSNKEAAIFHRAENGWNESSIGMMLPHSFQMT</sequence>
<dbReference type="PANTHER" id="PTHR11644:SF2">
    <property type="entry name" value="CYTIDINE DEAMINASE"/>
    <property type="match status" value="1"/>
</dbReference>
<feature type="domain" description="CMP/dCMP-type deaminase" evidence="16">
    <location>
        <begin position="4"/>
        <end position="133"/>
    </location>
</feature>
<keyword evidence="18" id="KW-1185">Reference proteome</keyword>
<dbReference type="AlphaFoldDB" id="A0A0K8MEN4"/>
<feature type="binding site" evidence="14">
    <location>
        <position position="95"/>
    </location>
    <ligand>
        <name>Zn(2+)</name>
        <dbReference type="ChEBI" id="CHEBI:29105"/>
        <note>catalytic</note>
    </ligand>
</feature>
<gene>
    <name evidence="17" type="primary">cdd</name>
    <name evidence="17" type="ORF">Cva_01612</name>
</gene>
<evidence type="ECO:0000313" key="18">
    <source>
        <dbReference type="Proteomes" id="UP000036771"/>
    </source>
</evidence>
<evidence type="ECO:0000259" key="16">
    <source>
        <dbReference type="PROSITE" id="PS51747"/>
    </source>
</evidence>
<feature type="binding site" evidence="14">
    <location>
        <position position="92"/>
    </location>
    <ligand>
        <name>Zn(2+)</name>
        <dbReference type="ChEBI" id="CHEBI:29105"/>
        <note>catalytic</note>
    </ligand>
</feature>
<organism evidence="17 18">
    <name type="scientific">Caedimonas varicaedens</name>
    <dbReference type="NCBI Taxonomy" id="1629334"/>
    <lineage>
        <taxon>Bacteria</taxon>
        <taxon>Pseudomonadati</taxon>
        <taxon>Pseudomonadota</taxon>
        <taxon>Alphaproteobacteria</taxon>
        <taxon>Holosporales</taxon>
        <taxon>Caedimonadaceae</taxon>
        <taxon>Caedimonas</taxon>
    </lineage>
</organism>
<comment type="similarity">
    <text evidence="3 15">Belongs to the cytidine and deoxycytidylate deaminase family.</text>
</comment>
<dbReference type="CDD" id="cd01283">
    <property type="entry name" value="cytidine_deaminase"/>
    <property type="match status" value="1"/>
</dbReference>
<dbReference type="PANTHER" id="PTHR11644">
    <property type="entry name" value="CYTIDINE DEAMINASE"/>
    <property type="match status" value="1"/>
</dbReference>
<dbReference type="STRING" id="1629334.Cva_01612"/>
<evidence type="ECO:0000256" key="2">
    <source>
        <dbReference type="ARBA" id="ARBA00003949"/>
    </source>
</evidence>
<evidence type="ECO:0000256" key="3">
    <source>
        <dbReference type="ARBA" id="ARBA00006576"/>
    </source>
</evidence>
<evidence type="ECO:0000256" key="15">
    <source>
        <dbReference type="RuleBase" id="RU364006"/>
    </source>
</evidence>
<dbReference type="InterPro" id="IPR006262">
    <property type="entry name" value="Cyt_deam_tetra"/>
</dbReference>
<dbReference type="GO" id="GO:0008270">
    <property type="term" value="F:zinc ion binding"/>
    <property type="evidence" value="ECO:0007669"/>
    <property type="project" value="UniProtKB-UniRule"/>
</dbReference>
<reference evidence="17 18" key="1">
    <citation type="submission" date="2015-03" db="EMBL/GenBank/DDBJ databases">
        <title>Caedibacter varicaedens, whole genome shotgun sequence.</title>
        <authorList>
            <person name="Suzuki H."/>
            <person name="Dapper A.L."/>
            <person name="Gibson A.K."/>
            <person name="Jackson C."/>
            <person name="Lee H."/>
            <person name="Pejaver V.R."/>
            <person name="Doak T."/>
            <person name="Lynch M."/>
        </authorList>
    </citation>
    <scope>NUCLEOTIDE SEQUENCE [LARGE SCALE GENOMIC DNA]</scope>
</reference>
<dbReference type="Pfam" id="PF00383">
    <property type="entry name" value="dCMP_cyt_deam_1"/>
    <property type="match status" value="1"/>
</dbReference>
<evidence type="ECO:0000256" key="14">
    <source>
        <dbReference type="PIRSR" id="PIRSR606262-3"/>
    </source>
</evidence>
<dbReference type="InterPro" id="IPR050202">
    <property type="entry name" value="Cyt/Deoxycyt_deaminase"/>
</dbReference>
<evidence type="ECO:0000256" key="12">
    <source>
        <dbReference type="PIRSR" id="PIRSR606262-1"/>
    </source>
</evidence>
<protein>
    <recommendedName>
        <fullName evidence="5 15">Cytidine deaminase</fullName>
        <ecNumber evidence="4 15">3.5.4.5</ecNumber>
    </recommendedName>
    <alternativeName>
        <fullName evidence="9 15">Cytidine aminohydrolase</fullName>
    </alternativeName>
</protein>
<dbReference type="GO" id="GO:0042802">
    <property type="term" value="F:identical protein binding"/>
    <property type="evidence" value="ECO:0007669"/>
    <property type="project" value="UniProtKB-ARBA"/>
</dbReference>
<dbReference type="GO" id="GO:0005829">
    <property type="term" value="C:cytosol"/>
    <property type="evidence" value="ECO:0007669"/>
    <property type="project" value="TreeGrafter"/>
</dbReference>
<evidence type="ECO:0000256" key="1">
    <source>
        <dbReference type="ARBA" id="ARBA00001947"/>
    </source>
</evidence>
<dbReference type="NCBIfam" id="NF004064">
    <property type="entry name" value="PRK05578.1"/>
    <property type="match status" value="1"/>
</dbReference>
<feature type="binding site" evidence="13">
    <location>
        <begin position="45"/>
        <end position="51"/>
    </location>
    <ligand>
        <name>substrate</name>
    </ligand>
</feature>
<dbReference type="PROSITE" id="PS51747">
    <property type="entry name" value="CYT_DCMP_DEAMINASES_2"/>
    <property type="match status" value="1"/>
</dbReference>
<dbReference type="Gene3D" id="3.40.140.10">
    <property type="entry name" value="Cytidine Deaminase, domain 2"/>
    <property type="match status" value="1"/>
</dbReference>
<dbReference type="EMBL" id="BBVC01000104">
    <property type="protein sequence ID" value="GAO98942.1"/>
    <property type="molecule type" value="Genomic_DNA"/>
</dbReference>
<dbReference type="OrthoDB" id="9795347at2"/>
<keyword evidence="7 15" id="KW-0378">Hydrolase</keyword>
<evidence type="ECO:0000313" key="17">
    <source>
        <dbReference type="EMBL" id="GAO98942.1"/>
    </source>
</evidence>
<evidence type="ECO:0000256" key="4">
    <source>
        <dbReference type="ARBA" id="ARBA00012783"/>
    </source>
</evidence>
<comment type="catalytic activity">
    <reaction evidence="10 15">
        <text>2'-deoxycytidine + H2O + H(+) = 2'-deoxyuridine + NH4(+)</text>
        <dbReference type="Rhea" id="RHEA:13433"/>
        <dbReference type="ChEBI" id="CHEBI:15377"/>
        <dbReference type="ChEBI" id="CHEBI:15378"/>
        <dbReference type="ChEBI" id="CHEBI:15698"/>
        <dbReference type="ChEBI" id="CHEBI:16450"/>
        <dbReference type="ChEBI" id="CHEBI:28938"/>
        <dbReference type="EC" id="3.5.4.5"/>
    </reaction>
</comment>
<dbReference type="GO" id="GO:0055086">
    <property type="term" value="P:nucleobase-containing small molecule metabolic process"/>
    <property type="evidence" value="ECO:0007669"/>
    <property type="project" value="UniProtKB-ARBA"/>
</dbReference>
<keyword evidence="6 14" id="KW-0479">Metal-binding</keyword>
<proteinExistence type="inferred from homology"/>
<dbReference type="EC" id="3.5.4.5" evidence="4 15"/>
<dbReference type="FunFam" id="3.40.140.10:FF:000008">
    <property type="entry name" value="Cytidine deaminase"/>
    <property type="match status" value="1"/>
</dbReference>
<evidence type="ECO:0000256" key="8">
    <source>
        <dbReference type="ARBA" id="ARBA00022833"/>
    </source>
</evidence>
<dbReference type="SUPFAM" id="SSF53927">
    <property type="entry name" value="Cytidine deaminase-like"/>
    <property type="match status" value="1"/>
</dbReference>
<evidence type="ECO:0000256" key="7">
    <source>
        <dbReference type="ARBA" id="ARBA00022801"/>
    </source>
</evidence>